<evidence type="ECO:0000313" key="2">
    <source>
        <dbReference type="EMBL" id="VDO72440.1"/>
    </source>
</evidence>
<dbReference type="Proteomes" id="UP000279833">
    <property type="component" value="Unassembled WGS sequence"/>
</dbReference>
<dbReference type="EMBL" id="UZAK01001969">
    <property type="protein sequence ID" value="VDO72440.1"/>
    <property type="molecule type" value="Genomic_DNA"/>
</dbReference>
<evidence type="ECO:0000313" key="3">
    <source>
        <dbReference type="Proteomes" id="UP000279833"/>
    </source>
</evidence>
<dbReference type="AlphaFoldDB" id="A0A183JHG7"/>
<protein>
    <submittedName>
        <fullName evidence="4">SKICH domain-containing protein</fullName>
    </submittedName>
</protein>
<reference evidence="2 3" key="2">
    <citation type="submission" date="2018-11" db="EMBL/GenBank/DDBJ databases">
        <authorList>
            <consortium name="Pathogen Informatics"/>
        </authorList>
    </citation>
    <scope>NUCLEOTIDE SEQUENCE [LARGE SCALE GENOMIC DNA]</scope>
    <source>
        <strain evidence="2">Dakar</strain>
        <strain evidence="3">Dakar, Senegal</strain>
    </source>
</reference>
<proteinExistence type="predicted"/>
<reference evidence="4" key="1">
    <citation type="submission" date="2016-06" db="UniProtKB">
        <authorList>
            <consortium name="WormBaseParasite"/>
        </authorList>
    </citation>
    <scope>IDENTIFICATION</scope>
</reference>
<name>A0A183JHG7_9TREM</name>
<evidence type="ECO:0000313" key="4">
    <source>
        <dbReference type="WBParaSite" id="SCUD_0000214001-mRNA-1"/>
    </source>
</evidence>
<keyword evidence="3" id="KW-1185">Reference proteome</keyword>
<accession>A0A183JHG7</accession>
<gene>
    <name evidence="2" type="ORF">SCUD_LOCUS2141</name>
</gene>
<organism evidence="4">
    <name type="scientific">Schistosoma curassoni</name>
    <dbReference type="NCBI Taxonomy" id="6186"/>
    <lineage>
        <taxon>Eukaryota</taxon>
        <taxon>Metazoa</taxon>
        <taxon>Spiralia</taxon>
        <taxon>Lophotrochozoa</taxon>
        <taxon>Platyhelminthes</taxon>
        <taxon>Trematoda</taxon>
        <taxon>Digenea</taxon>
        <taxon>Strigeidida</taxon>
        <taxon>Schistosomatoidea</taxon>
        <taxon>Schistosomatidae</taxon>
        <taxon>Schistosoma</taxon>
    </lineage>
</organism>
<feature type="region of interest" description="Disordered" evidence="1">
    <location>
        <begin position="1"/>
        <end position="24"/>
    </location>
</feature>
<sequence>MDSNPIVPETQNASTDVSSSQKDSLFNVHGTVTVTTHETENKSCSMLNAAAPNEAHHSSIEVPDKSSYRDSFVLPENMSYASNNNQEPGALLLDADYHGDPLSTSYVPHKLGHNISKESNFYHLISSVFQPHHSVTFSQFSAPCDKYVLNKFKLTVTWAYEDPTQFRWEG</sequence>
<dbReference type="WBParaSite" id="SCUD_0000214001-mRNA-1">
    <property type="protein sequence ID" value="SCUD_0000214001-mRNA-1"/>
    <property type="gene ID" value="SCUD_0000214001"/>
</dbReference>
<evidence type="ECO:0000256" key="1">
    <source>
        <dbReference type="SAM" id="MobiDB-lite"/>
    </source>
</evidence>